<dbReference type="Gene3D" id="3.30.310.50">
    <property type="entry name" value="Alpha-D-phosphohexomutase, C-terminal domain"/>
    <property type="match status" value="1"/>
</dbReference>
<reference evidence="2" key="1">
    <citation type="submission" date="2018-05" db="EMBL/GenBank/DDBJ databases">
        <authorList>
            <person name="Lanie J.A."/>
            <person name="Ng W.-L."/>
            <person name="Kazmierczak K.M."/>
            <person name="Andrzejewski T.M."/>
            <person name="Davidsen T.M."/>
            <person name="Wayne K.J."/>
            <person name="Tettelin H."/>
            <person name="Glass J.I."/>
            <person name="Rusch D."/>
            <person name="Podicherti R."/>
            <person name="Tsui H.-C.T."/>
            <person name="Winkler M.E."/>
        </authorList>
    </citation>
    <scope>NUCLEOTIDE SEQUENCE</scope>
</reference>
<dbReference type="AlphaFoldDB" id="A0A382BT90"/>
<evidence type="ECO:0000256" key="1">
    <source>
        <dbReference type="ARBA" id="ARBA00007073"/>
    </source>
</evidence>
<dbReference type="InterPro" id="IPR015419">
    <property type="entry name" value="CTAG/Pcc1"/>
</dbReference>
<dbReference type="Pfam" id="PF09341">
    <property type="entry name" value="Pcc1"/>
    <property type="match status" value="1"/>
</dbReference>
<evidence type="ECO:0000313" key="2">
    <source>
        <dbReference type="EMBL" id="SVB16652.1"/>
    </source>
</evidence>
<comment type="similarity">
    <text evidence="1">Belongs to the CTAG/PCC1 family.</text>
</comment>
<accession>A0A382BT90</accession>
<dbReference type="EMBL" id="UINC01031117">
    <property type="protein sequence ID" value="SVB16652.1"/>
    <property type="molecule type" value="Genomic_DNA"/>
</dbReference>
<proteinExistence type="inferred from homology"/>
<evidence type="ECO:0008006" key="3">
    <source>
        <dbReference type="Google" id="ProtNLM"/>
    </source>
</evidence>
<dbReference type="NCBIfam" id="NF011470">
    <property type="entry name" value="PRK14887.1"/>
    <property type="match status" value="1"/>
</dbReference>
<organism evidence="2">
    <name type="scientific">marine metagenome</name>
    <dbReference type="NCBI Taxonomy" id="408172"/>
    <lineage>
        <taxon>unclassified sequences</taxon>
        <taxon>metagenomes</taxon>
        <taxon>ecological metagenomes</taxon>
    </lineage>
</organism>
<sequence>MKAQVSLKMGKNSEFIAKALMDEAKNGLPRVNVDIIPAGEKVKIEIEAEDFTSLRAALNSFLGWAYCAEGVLENG</sequence>
<protein>
    <recommendedName>
        <fullName evidence="3">NIL domain-containing protein</fullName>
    </recommendedName>
</protein>
<name>A0A382BT90_9ZZZZ</name>
<gene>
    <name evidence="2" type="ORF">METZ01_LOCUS169506</name>
</gene>